<evidence type="ECO:0000313" key="2">
    <source>
        <dbReference type="EMBL" id="MFD2697716.1"/>
    </source>
</evidence>
<protein>
    <submittedName>
        <fullName evidence="2">Uncharacterized protein</fullName>
    </submittedName>
</protein>
<organism evidence="2 3">
    <name type="scientific">Mesonia sediminis</name>
    <dbReference type="NCBI Taxonomy" id="1703946"/>
    <lineage>
        <taxon>Bacteria</taxon>
        <taxon>Pseudomonadati</taxon>
        <taxon>Bacteroidota</taxon>
        <taxon>Flavobacteriia</taxon>
        <taxon>Flavobacteriales</taxon>
        <taxon>Flavobacteriaceae</taxon>
        <taxon>Mesonia</taxon>
    </lineage>
</organism>
<evidence type="ECO:0000313" key="3">
    <source>
        <dbReference type="Proteomes" id="UP001597357"/>
    </source>
</evidence>
<keyword evidence="1" id="KW-1133">Transmembrane helix</keyword>
<name>A0ABW5SDE7_9FLAO</name>
<proteinExistence type="predicted"/>
<gene>
    <name evidence="2" type="ORF">ACFSQ0_06900</name>
</gene>
<accession>A0ABW5SDE7</accession>
<feature type="transmembrane region" description="Helical" evidence="1">
    <location>
        <begin position="83"/>
        <end position="104"/>
    </location>
</feature>
<evidence type="ECO:0000256" key="1">
    <source>
        <dbReference type="SAM" id="Phobius"/>
    </source>
</evidence>
<keyword evidence="1" id="KW-0472">Membrane</keyword>
<dbReference type="EMBL" id="JBHULZ010000026">
    <property type="protein sequence ID" value="MFD2697716.1"/>
    <property type="molecule type" value="Genomic_DNA"/>
</dbReference>
<comment type="caution">
    <text evidence="2">The sequence shown here is derived from an EMBL/GenBank/DDBJ whole genome shotgun (WGS) entry which is preliminary data.</text>
</comment>
<keyword evidence="1" id="KW-0812">Transmembrane</keyword>
<dbReference type="RefSeq" id="WP_379046074.1">
    <property type="nucleotide sequence ID" value="NZ_JBHULZ010000026.1"/>
</dbReference>
<sequence>MDTSKNKHKAAGFKVPKNYFEDFHVAFPDKSFTEEQELHASLNSGEAYKTPGYKTPALYFENLTIDLPDTHKKSVILLSVRKTLPYVAVAAALAIVFLVNSNWFSRGDYRSQIDPLALESYLEKSLFESDFNEDLETIYPDVNRSIENISISEQTILNYVDENQEFLSYLEP</sequence>
<reference evidence="3" key="1">
    <citation type="journal article" date="2019" name="Int. J. Syst. Evol. Microbiol.">
        <title>The Global Catalogue of Microorganisms (GCM) 10K type strain sequencing project: providing services to taxonomists for standard genome sequencing and annotation.</title>
        <authorList>
            <consortium name="The Broad Institute Genomics Platform"/>
            <consortium name="The Broad Institute Genome Sequencing Center for Infectious Disease"/>
            <person name="Wu L."/>
            <person name="Ma J."/>
        </authorList>
    </citation>
    <scope>NUCLEOTIDE SEQUENCE [LARGE SCALE GENOMIC DNA]</scope>
    <source>
        <strain evidence="3">KCTC 42255</strain>
    </source>
</reference>
<dbReference type="Proteomes" id="UP001597357">
    <property type="component" value="Unassembled WGS sequence"/>
</dbReference>
<keyword evidence="3" id="KW-1185">Reference proteome</keyword>